<keyword evidence="3" id="KW-1185">Reference proteome</keyword>
<sequence length="143" mass="15630">METSDAEHERRRFERKPWHHEARLLPLSAIPADPSGPVRVSGEGTASPVGMSRAACCDISEGGLQVWAEHLFVIRARLLVEMDTPDAPVGLQAIGTVVWSAPGEKEGQWVLGIEFTDIGDTARSKIKALVEPQIIRPLLDLDT</sequence>
<dbReference type="GO" id="GO:0035438">
    <property type="term" value="F:cyclic-di-GMP binding"/>
    <property type="evidence" value="ECO:0007669"/>
    <property type="project" value="InterPro"/>
</dbReference>
<dbReference type="AlphaFoldDB" id="A0A9X0WIK8"/>
<evidence type="ECO:0000259" key="1">
    <source>
        <dbReference type="Pfam" id="PF07238"/>
    </source>
</evidence>
<proteinExistence type="predicted"/>
<evidence type="ECO:0000313" key="2">
    <source>
        <dbReference type="EMBL" id="MBK1644767.1"/>
    </source>
</evidence>
<evidence type="ECO:0000313" key="3">
    <source>
        <dbReference type="Proteomes" id="UP001138802"/>
    </source>
</evidence>
<dbReference type="EMBL" id="NRSD01000007">
    <property type="protein sequence ID" value="MBK1644767.1"/>
    <property type="molecule type" value="Genomic_DNA"/>
</dbReference>
<dbReference type="SUPFAM" id="SSF141371">
    <property type="entry name" value="PilZ domain-like"/>
    <property type="match status" value="1"/>
</dbReference>
<organism evidence="2 3">
    <name type="scientific">Thiocapsa imhoffii</name>
    <dbReference type="NCBI Taxonomy" id="382777"/>
    <lineage>
        <taxon>Bacteria</taxon>
        <taxon>Pseudomonadati</taxon>
        <taxon>Pseudomonadota</taxon>
        <taxon>Gammaproteobacteria</taxon>
        <taxon>Chromatiales</taxon>
        <taxon>Chromatiaceae</taxon>
        <taxon>Thiocapsa</taxon>
    </lineage>
</organism>
<protein>
    <recommendedName>
        <fullName evidence="1">PilZ domain-containing protein</fullName>
    </recommendedName>
</protein>
<comment type="caution">
    <text evidence="2">The sequence shown here is derived from an EMBL/GenBank/DDBJ whole genome shotgun (WGS) entry which is preliminary data.</text>
</comment>
<dbReference type="Pfam" id="PF07238">
    <property type="entry name" value="PilZ"/>
    <property type="match status" value="1"/>
</dbReference>
<name>A0A9X0WIK8_9GAMM</name>
<feature type="domain" description="PilZ" evidence="1">
    <location>
        <begin position="9"/>
        <end position="130"/>
    </location>
</feature>
<gene>
    <name evidence="2" type="ORF">CKO25_08915</name>
</gene>
<accession>A0A9X0WIK8</accession>
<dbReference type="RefSeq" id="WP_200387574.1">
    <property type="nucleotide sequence ID" value="NZ_NRSD01000007.1"/>
</dbReference>
<reference evidence="2 3" key="1">
    <citation type="journal article" date="2020" name="Microorganisms">
        <title>Osmotic Adaptation and Compatible Solute Biosynthesis of Phototrophic Bacteria as Revealed from Genome Analyses.</title>
        <authorList>
            <person name="Imhoff J.F."/>
            <person name="Rahn T."/>
            <person name="Kunzel S."/>
            <person name="Keller A."/>
            <person name="Neulinger S.C."/>
        </authorList>
    </citation>
    <scope>NUCLEOTIDE SEQUENCE [LARGE SCALE GENOMIC DNA]</scope>
    <source>
        <strain evidence="2 3">DSM 21303</strain>
    </source>
</reference>
<dbReference type="Gene3D" id="2.40.10.220">
    <property type="entry name" value="predicted glycosyltransferase like domains"/>
    <property type="match status" value="1"/>
</dbReference>
<dbReference type="InterPro" id="IPR009875">
    <property type="entry name" value="PilZ_domain"/>
</dbReference>
<dbReference type="Proteomes" id="UP001138802">
    <property type="component" value="Unassembled WGS sequence"/>
</dbReference>